<dbReference type="PANTHER" id="PTHR18901">
    <property type="entry name" value="2-DEOXYGLUCOSE-6-PHOSPHATE PHOSPHATASE 2"/>
    <property type="match status" value="1"/>
</dbReference>
<dbReference type="Proteomes" id="UP000216411">
    <property type="component" value="Unassembled WGS sequence"/>
</dbReference>
<evidence type="ECO:0000313" key="4">
    <source>
        <dbReference type="Proteomes" id="UP000247523"/>
    </source>
</evidence>
<reference evidence="2" key="3">
    <citation type="submission" date="2018-07" db="EMBL/GenBank/DDBJ databases">
        <authorList>
            <person name="Quirk P.G."/>
            <person name="Krulwich T.A."/>
        </authorList>
    </citation>
    <scope>NUCLEOTIDE SEQUENCE</scope>
    <source>
        <strain evidence="2">CCRI-19302</strain>
    </source>
</reference>
<dbReference type="EMBL" id="NOKA02000043">
    <property type="protein sequence ID" value="RDY30255.1"/>
    <property type="molecule type" value="Genomic_DNA"/>
</dbReference>
<dbReference type="CDD" id="cd07505">
    <property type="entry name" value="HAD_BPGM-like"/>
    <property type="match status" value="1"/>
</dbReference>
<name>A0A255IVL2_9FIRM</name>
<dbReference type="SFLD" id="SFLDS00003">
    <property type="entry name" value="Haloacid_Dehalogenase"/>
    <property type="match status" value="1"/>
</dbReference>
<keyword evidence="3" id="KW-1185">Reference proteome</keyword>
<evidence type="ECO:0000313" key="3">
    <source>
        <dbReference type="Proteomes" id="UP000216411"/>
    </source>
</evidence>
<reference evidence="2 3" key="1">
    <citation type="journal article" date="2017" name="Genome Announc.">
        <title>Draft Genome Sequence of a Sporulating and Motile Strain of Lachnotalea glycerini Isolated from Water in Quebec City, Canada.</title>
        <authorList>
            <person name="Maheux A.F."/>
            <person name="Boudreau D.K."/>
            <person name="Berube E."/>
            <person name="Boissinot M."/>
            <person name="Raymond F."/>
            <person name="Brodeur S."/>
            <person name="Corbeil J."/>
            <person name="Isabel S."/>
            <person name="Omar R.F."/>
            <person name="Bergeron M.G."/>
        </authorList>
    </citation>
    <scope>NUCLEOTIDE SEQUENCE [LARGE SCALE GENOMIC DNA]</scope>
    <source>
        <strain evidence="2 3">CCRI-19302</strain>
    </source>
</reference>
<dbReference type="InterPro" id="IPR036412">
    <property type="entry name" value="HAD-like_sf"/>
</dbReference>
<dbReference type="InterPro" id="IPR006439">
    <property type="entry name" value="HAD-SF_hydro_IA"/>
</dbReference>
<keyword evidence="1" id="KW-0378">Hydrolase</keyword>
<dbReference type="InterPro" id="IPR023214">
    <property type="entry name" value="HAD_sf"/>
</dbReference>
<dbReference type="InterPro" id="IPR041492">
    <property type="entry name" value="HAD_2"/>
</dbReference>
<organism evidence="1 4">
    <name type="scientific">Lachnotalea glycerini</name>
    <dbReference type="NCBI Taxonomy" id="1763509"/>
    <lineage>
        <taxon>Bacteria</taxon>
        <taxon>Bacillati</taxon>
        <taxon>Bacillota</taxon>
        <taxon>Clostridia</taxon>
        <taxon>Lachnospirales</taxon>
        <taxon>Lachnospiraceae</taxon>
        <taxon>Lachnotalea</taxon>
    </lineage>
</organism>
<dbReference type="EMBL" id="QICS01000009">
    <property type="protein sequence ID" value="PXV87857.1"/>
    <property type="molecule type" value="Genomic_DNA"/>
</dbReference>
<sequence>MNIKGAIFDLDGTLLDSMFIWDTIGEDYLLKRGITPEKGLNEKFKAMSIVQAAEYYRANYEITDSVEVIINGVNCMIDHLYLNVVQAKEGVVSMLKELQKRGVKMCIATATDRFMVESALKHNGIEGYFSHILTCTEVGFGKDSPIIFERALEKIGTSKEETLVFEDALHAIETTRRAGFKIVGVYDKSAEGKQSRIKELSDYYIVSYKDWREAIK</sequence>
<dbReference type="Proteomes" id="UP000247523">
    <property type="component" value="Unassembled WGS sequence"/>
</dbReference>
<dbReference type="GO" id="GO:0016791">
    <property type="term" value="F:phosphatase activity"/>
    <property type="evidence" value="ECO:0007669"/>
    <property type="project" value="TreeGrafter"/>
</dbReference>
<dbReference type="RefSeq" id="WP_094375944.1">
    <property type="nucleotide sequence ID" value="NZ_NOKA02000043.1"/>
</dbReference>
<dbReference type="NCBIfam" id="TIGR01509">
    <property type="entry name" value="HAD-SF-IA-v3"/>
    <property type="match status" value="1"/>
</dbReference>
<dbReference type="SUPFAM" id="SSF56784">
    <property type="entry name" value="HAD-like"/>
    <property type="match status" value="1"/>
</dbReference>
<comment type="caution">
    <text evidence="1">The sequence shown here is derived from an EMBL/GenBank/DDBJ whole genome shotgun (WGS) entry which is preliminary data.</text>
</comment>
<gene>
    <name evidence="1" type="ORF">C8E03_109147</name>
    <name evidence="2" type="ORF">CG710_015695</name>
</gene>
<evidence type="ECO:0000313" key="1">
    <source>
        <dbReference type="EMBL" id="PXV87857.1"/>
    </source>
</evidence>
<dbReference type="Gene3D" id="3.40.50.1000">
    <property type="entry name" value="HAD superfamily/HAD-like"/>
    <property type="match status" value="1"/>
</dbReference>
<dbReference type="Pfam" id="PF13419">
    <property type="entry name" value="HAD_2"/>
    <property type="match status" value="1"/>
</dbReference>
<dbReference type="PANTHER" id="PTHR18901:SF38">
    <property type="entry name" value="PSEUDOURIDINE-5'-PHOSPHATASE"/>
    <property type="match status" value="1"/>
</dbReference>
<dbReference type="OrthoDB" id="9797743at2"/>
<dbReference type="Gene3D" id="1.10.150.240">
    <property type="entry name" value="Putative phosphatase, domain 2"/>
    <property type="match status" value="1"/>
</dbReference>
<evidence type="ECO:0000313" key="2">
    <source>
        <dbReference type="EMBL" id="RDY30255.1"/>
    </source>
</evidence>
<proteinExistence type="predicted"/>
<dbReference type="PRINTS" id="PR00413">
    <property type="entry name" value="HADHALOGNASE"/>
</dbReference>
<accession>A0A255IVL2</accession>
<dbReference type="AlphaFoldDB" id="A0A255IVL2"/>
<reference evidence="1 4" key="2">
    <citation type="submission" date="2018-05" db="EMBL/GenBank/DDBJ databases">
        <title>Genomic Encyclopedia of Type Strains, Phase IV (KMG-IV): sequencing the most valuable type-strain genomes for metagenomic binning, comparative biology and taxonomic classification.</title>
        <authorList>
            <person name="Goeker M."/>
        </authorList>
    </citation>
    <scope>NUCLEOTIDE SEQUENCE [LARGE SCALE GENOMIC DNA]</scope>
    <source>
        <strain evidence="1 4">DSM 28816</strain>
    </source>
</reference>
<dbReference type="InterPro" id="IPR023198">
    <property type="entry name" value="PGP-like_dom2"/>
</dbReference>
<dbReference type="SFLD" id="SFLDG01129">
    <property type="entry name" value="C1.5:_HAD__Beta-PGM__Phosphata"/>
    <property type="match status" value="1"/>
</dbReference>
<protein>
    <submittedName>
        <fullName evidence="2">HAD family phosphatase</fullName>
    </submittedName>
    <submittedName>
        <fullName evidence="1">HAD superfamily hydrolase (TIGR01509 family)</fullName>
    </submittedName>
</protein>